<organism evidence="1 2">
    <name type="scientific">Didymodactylos carnosus</name>
    <dbReference type="NCBI Taxonomy" id="1234261"/>
    <lineage>
        <taxon>Eukaryota</taxon>
        <taxon>Metazoa</taxon>
        <taxon>Spiralia</taxon>
        <taxon>Gnathifera</taxon>
        <taxon>Rotifera</taxon>
        <taxon>Eurotatoria</taxon>
        <taxon>Bdelloidea</taxon>
        <taxon>Philodinida</taxon>
        <taxon>Philodinidae</taxon>
        <taxon>Didymodactylos</taxon>
    </lineage>
</organism>
<reference evidence="1" key="1">
    <citation type="submission" date="2021-02" db="EMBL/GenBank/DDBJ databases">
        <authorList>
            <person name="Nowell W R."/>
        </authorList>
    </citation>
    <scope>NUCLEOTIDE SEQUENCE</scope>
</reference>
<evidence type="ECO:0000313" key="1">
    <source>
        <dbReference type="EMBL" id="CAF4464566.1"/>
    </source>
</evidence>
<evidence type="ECO:0000313" key="2">
    <source>
        <dbReference type="Proteomes" id="UP000682733"/>
    </source>
</evidence>
<dbReference type="Proteomes" id="UP000682733">
    <property type="component" value="Unassembled WGS sequence"/>
</dbReference>
<name>A0A8S2WVR6_9BILA</name>
<gene>
    <name evidence="1" type="ORF">TMI583_LOCUS46418</name>
</gene>
<sequence length="100" mass="11259">MGTGSSKNNRGRNSSTDLSILLNGSLAEGQFNTKFIGNDSMRTYEFDLMYLLKTEIEDETQLVGVEQTPGYVKIRFSADKKNDLKTILPNNELYILTVMN</sequence>
<accession>A0A8S2WVR6</accession>
<dbReference type="AlphaFoldDB" id="A0A8S2WVR6"/>
<comment type="caution">
    <text evidence="1">The sequence shown here is derived from an EMBL/GenBank/DDBJ whole genome shotgun (WGS) entry which is preliminary data.</text>
</comment>
<protein>
    <submittedName>
        <fullName evidence="1">Uncharacterized protein</fullName>
    </submittedName>
</protein>
<dbReference type="EMBL" id="CAJOBA010086228">
    <property type="protein sequence ID" value="CAF4464566.1"/>
    <property type="molecule type" value="Genomic_DNA"/>
</dbReference>
<proteinExistence type="predicted"/>